<dbReference type="Gene3D" id="3.40.640.10">
    <property type="entry name" value="Type I PLP-dependent aspartate aminotransferase-like (Major domain)"/>
    <property type="match status" value="1"/>
</dbReference>
<keyword evidence="6" id="KW-1185">Reference proteome</keyword>
<dbReference type="GO" id="GO:0016829">
    <property type="term" value="F:lyase activity"/>
    <property type="evidence" value="ECO:0007669"/>
    <property type="project" value="UniProtKB-KW"/>
</dbReference>
<dbReference type="Gene3D" id="3.90.1150.10">
    <property type="entry name" value="Aspartate Aminotransferase, domain 1"/>
    <property type="match status" value="1"/>
</dbReference>
<comment type="cofactor">
    <cofactor evidence="1">
        <name>pyridoxal 5'-phosphate</name>
        <dbReference type="ChEBI" id="CHEBI:597326"/>
    </cofactor>
</comment>
<evidence type="ECO:0000313" key="5">
    <source>
        <dbReference type="EMBL" id="KXB59194.1"/>
    </source>
</evidence>
<keyword evidence="5" id="KW-0456">Lyase</keyword>
<dbReference type="Pfam" id="PF01212">
    <property type="entry name" value="Beta_elim_lyase"/>
    <property type="match status" value="1"/>
</dbReference>
<dbReference type="SUPFAM" id="SSF53383">
    <property type="entry name" value="PLP-dependent transferases"/>
    <property type="match status" value="1"/>
</dbReference>
<proteinExistence type="inferred from homology"/>
<dbReference type="Proteomes" id="UP000070394">
    <property type="component" value="Unassembled WGS sequence"/>
</dbReference>
<gene>
    <name evidence="5" type="ORF">HMPREF1866_01010</name>
</gene>
<evidence type="ECO:0000256" key="2">
    <source>
        <dbReference type="ARBA" id="ARBA00006966"/>
    </source>
</evidence>
<dbReference type="OrthoDB" id="9774495at2"/>
<organism evidence="5 6">
    <name type="scientific">Lachnoanaerobaculum saburreum</name>
    <dbReference type="NCBI Taxonomy" id="467210"/>
    <lineage>
        <taxon>Bacteria</taxon>
        <taxon>Bacillati</taxon>
        <taxon>Bacillota</taxon>
        <taxon>Clostridia</taxon>
        <taxon>Lachnospirales</taxon>
        <taxon>Lachnospiraceae</taxon>
        <taxon>Lachnoanaerobaculum</taxon>
    </lineage>
</organism>
<dbReference type="PANTHER" id="PTHR48097:SF5">
    <property type="entry name" value="LOW SPECIFICITY L-THREONINE ALDOLASE"/>
    <property type="match status" value="1"/>
</dbReference>
<name>A0A133ZUT9_9FIRM</name>
<dbReference type="InterPro" id="IPR015422">
    <property type="entry name" value="PyrdxlP-dep_Trfase_small"/>
</dbReference>
<feature type="domain" description="Aromatic amino acid beta-eliminating lyase/threonine aldolase" evidence="4">
    <location>
        <begin position="12"/>
        <end position="244"/>
    </location>
</feature>
<comment type="similarity">
    <text evidence="2">Belongs to the threonine aldolase family.</text>
</comment>
<dbReference type="EMBL" id="LSDA01000037">
    <property type="protein sequence ID" value="KXB59194.1"/>
    <property type="molecule type" value="Genomic_DNA"/>
</dbReference>
<keyword evidence="3" id="KW-0663">Pyridoxal phosphate</keyword>
<evidence type="ECO:0000313" key="6">
    <source>
        <dbReference type="Proteomes" id="UP000070394"/>
    </source>
</evidence>
<sequence>MLYFINDYSEGAAPKILDAMTESNMSKQSGYGDDEFCISAKEKIKKAIGKDAEIFFVSGGTQANKIVIASVLKNFEGVIAADTGHIAVHEAGAIENTGHKVFSLKSKDGKIDAGSIKRFCENFYADVNHEHMVYPGMVYISQPTEYGTLYSKKELEEINKVCKEYELLLFADGARLAYALGSSECDTSLKSIADLCDVFYIGGTKCGALLGEAIVFTNKDICKHFFTNMKLFGGVLAKSRVMGIQFDVLFSDGLYERLGKTGVDAAMKIKSALIEKGYELYLDSPTNQQFIVVDDLQREKLSENVAFGFMETLENGKHVIRFCTSWATESEDVDKLIEIL</sequence>
<evidence type="ECO:0000259" key="4">
    <source>
        <dbReference type="Pfam" id="PF01212"/>
    </source>
</evidence>
<dbReference type="InterPro" id="IPR001597">
    <property type="entry name" value="ArAA_b-elim_lyase/Thr_aldolase"/>
</dbReference>
<comment type="caution">
    <text evidence="5">The sequence shown here is derived from an EMBL/GenBank/DDBJ whole genome shotgun (WGS) entry which is preliminary data.</text>
</comment>
<evidence type="ECO:0000256" key="3">
    <source>
        <dbReference type="ARBA" id="ARBA00022898"/>
    </source>
</evidence>
<dbReference type="PATRIC" id="fig|467210.3.peg.999"/>
<dbReference type="RefSeq" id="WP_060930878.1">
    <property type="nucleotide sequence ID" value="NZ_KQ959797.1"/>
</dbReference>
<dbReference type="STRING" id="467210.HMPREF1866_01010"/>
<dbReference type="GO" id="GO:0006520">
    <property type="term" value="P:amino acid metabolic process"/>
    <property type="evidence" value="ECO:0007669"/>
    <property type="project" value="InterPro"/>
</dbReference>
<dbReference type="InterPro" id="IPR015421">
    <property type="entry name" value="PyrdxlP-dep_Trfase_major"/>
</dbReference>
<reference evidence="6" key="1">
    <citation type="submission" date="2016-01" db="EMBL/GenBank/DDBJ databases">
        <authorList>
            <person name="Mitreva M."/>
            <person name="Pepin K.H."/>
            <person name="Mihindukulasuriya K.A."/>
            <person name="Fulton R."/>
            <person name="Fronick C."/>
            <person name="O'Laughlin M."/>
            <person name="Miner T."/>
            <person name="Herter B."/>
            <person name="Rosa B.A."/>
            <person name="Cordes M."/>
            <person name="Tomlinson C."/>
            <person name="Wollam A."/>
            <person name="Palsikar V.B."/>
            <person name="Mardis E.R."/>
            <person name="Wilson R.K."/>
        </authorList>
    </citation>
    <scope>NUCLEOTIDE SEQUENCE [LARGE SCALE GENOMIC DNA]</scope>
    <source>
        <strain evidence="6">DNF00896</strain>
    </source>
</reference>
<dbReference type="AlphaFoldDB" id="A0A133ZUT9"/>
<dbReference type="InterPro" id="IPR015424">
    <property type="entry name" value="PyrdxlP-dep_Trfase"/>
</dbReference>
<evidence type="ECO:0000256" key="1">
    <source>
        <dbReference type="ARBA" id="ARBA00001933"/>
    </source>
</evidence>
<accession>A0A133ZUT9</accession>
<protein>
    <submittedName>
        <fullName evidence="5">Beta-eliminating lyase</fullName>
    </submittedName>
</protein>
<dbReference type="PANTHER" id="PTHR48097">
    <property type="entry name" value="L-THREONINE ALDOLASE-RELATED"/>
    <property type="match status" value="1"/>
</dbReference>